<organism evidence="1 2">
    <name type="scientific">Vibrio vulnificus</name>
    <dbReference type="NCBI Taxonomy" id="672"/>
    <lineage>
        <taxon>Bacteria</taxon>
        <taxon>Pseudomonadati</taxon>
        <taxon>Pseudomonadota</taxon>
        <taxon>Gammaproteobacteria</taxon>
        <taxon>Vibrionales</taxon>
        <taxon>Vibrionaceae</taxon>
        <taxon>Vibrio</taxon>
    </lineage>
</organism>
<dbReference type="Proteomes" id="UP000237466">
    <property type="component" value="Unassembled WGS sequence"/>
</dbReference>
<dbReference type="EMBL" id="PDGH01000026">
    <property type="protein sequence ID" value="POB49749.1"/>
    <property type="molecule type" value="Genomic_DNA"/>
</dbReference>
<reference evidence="1 2" key="1">
    <citation type="journal article" date="2018" name="Front. Microbiol.">
        <title>Phylogeny of Vibrio vulnificus from the Analysis of the Core-Genome: Implications for Intra-Species Taxonomy.</title>
        <authorList>
            <person name="Roig F.J."/>
            <person name="Gonzalez-Candelas F."/>
            <person name="Sanjuan E."/>
            <person name="Fouz B."/>
            <person name="Feil E.J."/>
            <person name="Llorens C."/>
            <person name="Baker-Austin C."/>
            <person name="Oliver J.D."/>
            <person name="Danin-Poleg Y."/>
            <person name="Gibas C.J."/>
            <person name="Kashi Y."/>
            <person name="Gulig P.A."/>
            <person name="Morrison S.S."/>
            <person name="Amaro C."/>
        </authorList>
    </citation>
    <scope>NUCLEOTIDE SEQUENCE [LARGE SCALE GENOMIC DNA]</scope>
    <source>
        <strain evidence="1 2">CECT4608</strain>
    </source>
</reference>
<accession>A0A2S3R7U4</accession>
<proteinExistence type="predicted"/>
<evidence type="ECO:0000313" key="1">
    <source>
        <dbReference type="EMBL" id="POB49749.1"/>
    </source>
</evidence>
<gene>
    <name evidence="1" type="ORF">CRN52_01505</name>
</gene>
<evidence type="ECO:0000313" key="2">
    <source>
        <dbReference type="Proteomes" id="UP000237466"/>
    </source>
</evidence>
<name>A0A2S3R7U4_VIBVL</name>
<comment type="caution">
    <text evidence="1">The sequence shown here is derived from an EMBL/GenBank/DDBJ whole genome shotgun (WGS) entry which is preliminary data.</text>
</comment>
<dbReference type="AlphaFoldDB" id="A0A2S3R7U4"/>
<sequence>MITGINEISSIKNLSIELPPQSKMKTGTELNINRNFNIDWSKLKHESINKNIANSKTMTFGFALKYKRSGVSHSDRAFSTKTYKLSELL</sequence>
<protein>
    <submittedName>
        <fullName evidence="1">Uncharacterized protein</fullName>
    </submittedName>
</protein>